<dbReference type="InterPro" id="IPR051505">
    <property type="entry name" value="C-type_lectin_domain"/>
</dbReference>
<evidence type="ECO:0000256" key="7">
    <source>
        <dbReference type="ARBA" id="ARBA00022737"/>
    </source>
</evidence>
<comment type="function">
    <text evidence="12">Endothelial cell receptor that plays a critical role in regulating several physiological processes including hemostasis, coagulation, fibrinolysis, inflammation, and angiogenesis. Acts as a cofactor for thrombin activation of protein C/PROC on the surface of vascular endothelial cells leading to initiation of the activated protein C anticoagulant pathway. Also accelerates the activation of the plasma carboxypeptidase B2/CPB2, which catalyzes removal of C-terminal basic amino acids from its substrates including kinins or anaphylatoxins leading to fibrinolysis inhibition. Plays critical protective roles in changing the cleavage specificity of protease-activated receptor 1/PAR1, inhibiting endothelial cell permeability and inflammation. Suppresses inflammation distinctly from its anticoagulant cofactor activity by sequestering HMGB1 thereby preventing it from engaging cellular receptors such as RAGE and contributing to the inflammatory response.</text>
</comment>
<protein>
    <recommendedName>
        <fullName evidence="2">Thrombomodulin</fullName>
    </recommendedName>
</protein>
<evidence type="ECO:0000256" key="8">
    <source>
        <dbReference type="ARBA" id="ARBA00022974"/>
    </source>
</evidence>
<keyword evidence="7" id="KW-0677">Repeat</keyword>
<evidence type="ECO:0000256" key="11">
    <source>
        <dbReference type="ARBA" id="ARBA00023157"/>
    </source>
</evidence>
<comment type="caution">
    <text evidence="14">Lacks conserved residue(s) required for the propagation of feature annotation.</text>
</comment>
<dbReference type="STRING" id="48699.ENSPLAP00000026655"/>
<dbReference type="AlphaFoldDB" id="A0A3B3VLH0"/>
<dbReference type="Pfam" id="PF07645">
    <property type="entry name" value="EGF_CA"/>
    <property type="match status" value="1"/>
</dbReference>
<keyword evidence="3 14" id="KW-0245">EGF-like domain</keyword>
<dbReference type="SUPFAM" id="SSF57196">
    <property type="entry name" value="EGF/Laminin"/>
    <property type="match status" value="1"/>
</dbReference>
<dbReference type="Proteomes" id="UP000261500">
    <property type="component" value="Unplaced"/>
</dbReference>
<keyword evidence="18" id="KW-1185">Reference proteome</keyword>
<keyword evidence="5" id="KW-0732">Signal</keyword>
<dbReference type="InterPro" id="IPR000152">
    <property type="entry name" value="EGF-type_Asp/Asn_hydroxyl_site"/>
</dbReference>
<evidence type="ECO:0000256" key="1">
    <source>
        <dbReference type="ARBA" id="ARBA00004479"/>
    </source>
</evidence>
<dbReference type="Pfam" id="PF12662">
    <property type="entry name" value="cEGF"/>
    <property type="match status" value="1"/>
</dbReference>
<dbReference type="GO" id="GO:0004888">
    <property type="term" value="F:transmembrane signaling receptor activity"/>
    <property type="evidence" value="ECO:0007669"/>
    <property type="project" value="InterPro"/>
</dbReference>
<dbReference type="SUPFAM" id="SSF57184">
    <property type="entry name" value="Growth factor receptor domain"/>
    <property type="match status" value="2"/>
</dbReference>
<dbReference type="InterPro" id="IPR015149">
    <property type="entry name" value="Tme5_EGF-like"/>
</dbReference>
<accession>A0A3B3VLH0</accession>
<sequence length="538" mass="58685">MGLLFQLRIIDCSRSIQPGVLIKSRPHSAGMNLATPALIFCALFLQEAAASQRASCSGALCCFQHSADFETAEKACEESNGQLIPFGSDEQMNVLSRLVRTFTGRFWLRGGTNCTAISMESGSGVSFGPEPCRNTLDGFLCLYESSLVCGAVLSSGGTSVTYRTLTGFDVLESETFPPGTVALVGRSGAQYPDSKHLCMSSWLQSPWSCEVFQGGCDHGCNKTSNTCTCPVARSLHHNNFSCTEPTATRPQVQAKRCPEGYKLAADGRRCEDVDECAETLDLCTGEGEQCVNLDGRYECRCADDFVEEDGACVNASICILCEHMKCEKVSGVYQCACKEGYRVSLKNPTECEQDCSQRECPAICNNNLALEKKDMQQCYCPQGFILDLWEGSATCYDIDECESQALCDHECENLPGGFRCVCRKGYRLQGTEKCVRLQNGGEEENASGSPPDLASTPVSLQPAPLPSYIKTGSVLGITVFLVLGAALLACVVKQVFRRCASLNLNSIKHPDIDIFYLQQVTTETYKRLSFDKQFKNDS</sequence>
<organism evidence="17 18">
    <name type="scientific">Poecilia latipinna</name>
    <name type="common">sailfin molly</name>
    <dbReference type="NCBI Taxonomy" id="48699"/>
    <lineage>
        <taxon>Eukaryota</taxon>
        <taxon>Metazoa</taxon>
        <taxon>Chordata</taxon>
        <taxon>Craniata</taxon>
        <taxon>Vertebrata</taxon>
        <taxon>Euteleostomi</taxon>
        <taxon>Actinopterygii</taxon>
        <taxon>Neopterygii</taxon>
        <taxon>Teleostei</taxon>
        <taxon>Neoteleostei</taxon>
        <taxon>Acanthomorphata</taxon>
        <taxon>Ovalentaria</taxon>
        <taxon>Atherinomorphae</taxon>
        <taxon>Cyprinodontiformes</taxon>
        <taxon>Poeciliidae</taxon>
        <taxon>Poeciliinae</taxon>
        <taxon>Poecilia</taxon>
    </lineage>
</organism>
<evidence type="ECO:0000256" key="15">
    <source>
        <dbReference type="SAM" id="Phobius"/>
    </source>
</evidence>
<dbReference type="Pfam" id="PF09064">
    <property type="entry name" value="EGF_Tme5"/>
    <property type="match status" value="1"/>
</dbReference>
<keyword evidence="6" id="KW-0430">Lectin</keyword>
<evidence type="ECO:0000256" key="5">
    <source>
        <dbReference type="ARBA" id="ARBA00022729"/>
    </source>
</evidence>
<feature type="transmembrane region" description="Helical" evidence="15">
    <location>
        <begin position="474"/>
        <end position="492"/>
    </location>
</feature>
<dbReference type="PROSITE" id="PS50026">
    <property type="entry name" value="EGF_3"/>
    <property type="match status" value="1"/>
</dbReference>
<evidence type="ECO:0000256" key="6">
    <source>
        <dbReference type="ARBA" id="ARBA00022734"/>
    </source>
</evidence>
<dbReference type="InterPro" id="IPR026823">
    <property type="entry name" value="cEGF"/>
</dbReference>
<dbReference type="RefSeq" id="XP_014883842.1">
    <property type="nucleotide sequence ID" value="XM_015028356.1"/>
</dbReference>
<keyword evidence="8" id="KW-0654">Proteoglycan</keyword>
<keyword evidence="4 15" id="KW-0812">Transmembrane</keyword>
<dbReference type="SMART" id="SM00179">
    <property type="entry name" value="EGF_CA"/>
    <property type="match status" value="3"/>
</dbReference>
<reference evidence="17" key="1">
    <citation type="submission" date="2025-08" db="UniProtKB">
        <authorList>
            <consortium name="Ensembl"/>
        </authorList>
    </citation>
    <scope>IDENTIFICATION</scope>
</reference>
<dbReference type="InterPro" id="IPR016187">
    <property type="entry name" value="CTDL_fold"/>
</dbReference>
<evidence type="ECO:0000256" key="14">
    <source>
        <dbReference type="PROSITE-ProRule" id="PRU00076"/>
    </source>
</evidence>
<dbReference type="KEGG" id="plai:106944990"/>
<evidence type="ECO:0000256" key="10">
    <source>
        <dbReference type="ARBA" id="ARBA00023136"/>
    </source>
</evidence>
<dbReference type="GO" id="GO:0005509">
    <property type="term" value="F:calcium ion binding"/>
    <property type="evidence" value="ECO:0007669"/>
    <property type="project" value="InterPro"/>
</dbReference>
<dbReference type="Gene3D" id="2.10.25.10">
    <property type="entry name" value="Laminin"/>
    <property type="match status" value="5"/>
</dbReference>
<dbReference type="GO" id="GO:0030246">
    <property type="term" value="F:carbohydrate binding"/>
    <property type="evidence" value="ECO:0007669"/>
    <property type="project" value="UniProtKB-KW"/>
</dbReference>
<evidence type="ECO:0000256" key="2">
    <source>
        <dbReference type="ARBA" id="ARBA00019822"/>
    </source>
</evidence>
<feature type="disulfide bond" evidence="14">
    <location>
        <begin position="401"/>
        <end position="411"/>
    </location>
</feature>
<proteinExistence type="predicted"/>
<dbReference type="SUPFAM" id="SSF56436">
    <property type="entry name" value="C-type lectin-like"/>
    <property type="match status" value="1"/>
</dbReference>
<keyword evidence="9 15" id="KW-1133">Transmembrane helix</keyword>
<keyword evidence="8" id="KW-0325">Glycoprotein</keyword>
<dbReference type="PROSITE" id="PS00010">
    <property type="entry name" value="ASX_HYDROXYL"/>
    <property type="match status" value="2"/>
</dbReference>
<reference evidence="17" key="2">
    <citation type="submission" date="2025-09" db="UniProtKB">
        <authorList>
            <consortium name="Ensembl"/>
        </authorList>
    </citation>
    <scope>IDENTIFICATION</scope>
</reference>
<dbReference type="GO" id="GO:0016020">
    <property type="term" value="C:membrane"/>
    <property type="evidence" value="ECO:0007669"/>
    <property type="project" value="UniProtKB-SubCell"/>
</dbReference>
<evidence type="ECO:0000256" key="4">
    <source>
        <dbReference type="ARBA" id="ARBA00022692"/>
    </source>
</evidence>
<dbReference type="GeneTree" id="ENSGT00940000164218"/>
<dbReference type="InterPro" id="IPR049883">
    <property type="entry name" value="NOTCH1_EGF-like"/>
</dbReference>
<name>A0A3B3VLH0_9TELE</name>
<dbReference type="SMART" id="SM00181">
    <property type="entry name" value="EGF"/>
    <property type="match status" value="5"/>
</dbReference>
<dbReference type="InterPro" id="IPR018097">
    <property type="entry name" value="EGF_Ca-bd_CS"/>
</dbReference>
<evidence type="ECO:0000256" key="3">
    <source>
        <dbReference type="ARBA" id="ARBA00022536"/>
    </source>
</evidence>
<keyword evidence="11 14" id="KW-1015">Disulfide bond</keyword>
<evidence type="ECO:0000256" key="13">
    <source>
        <dbReference type="ARBA" id="ARBA00046453"/>
    </source>
</evidence>
<evidence type="ECO:0000256" key="9">
    <source>
        <dbReference type="ARBA" id="ARBA00022989"/>
    </source>
</evidence>
<dbReference type="InterPro" id="IPR001881">
    <property type="entry name" value="EGF-like_Ca-bd_dom"/>
</dbReference>
<evidence type="ECO:0000259" key="16">
    <source>
        <dbReference type="PROSITE" id="PS50026"/>
    </source>
</evidence>
<dbReference type="OrthoDB" id="4062651at2759"/>
<comment type="subunit">
    <text evidence="13">Interacts with ITGAL, ITGAM and ITGB2. Interacts with thrombin/F2; this interaction switches the specificity of thrombin from a procoagulant to an anticoagulant and antifibrinolytic protease. Interacts with ANGP1 and ANGP2; these interactions significantly inhibit the generation of activated PC and TAFIa/CPB2 by the thrombin/thrombomodulin complex. Interacts with PF4; this interaction enhances generation of activated protein C. Interacts with HMGB1; this interaction inhibits HMGB1 inflammatory activity.</text>
</comment>
<evidence type="ECO:0000256" key="12">
    <source>
        <dbReference type="ARBA" id="ARBA00045242"/>
    </source>
</evidence>
<evidence type="ECO:0000313" key="18">
    <source>
        <dbReference type="Proteomes" id="UP000261500"/>
    </source>
</evidence>
<dbReference type="PANTHER" id="PTHR14789">
    <property type="entry name" value="CHONDROLECTIN VARIANT CHODLFDELTAE"/>
    <property type="match status" value="1"/>
</dbReference>
<evidence type="ECO:0000313" key="17">
    <source>
        <dbReference type="Ensembl" id="ENSPLAP00000026655.1"/>
    </source>
</evidence>
<dbReference type="InterPro" id="IPR009030">
    <property type="entry name" value="Growth_fac_rcpt_cys_sf"/>
</dbReference>
<dbReference type="Ensembl" id="ENSPLAT00000018921.1">
    <property type="protein sequence ID" value="ENSPLAP00000026655.1"/>
    <property type="gene ID" value="ENSPLAG00000014617.1"/>
</dbReference>
<dbReference type="CDD" id="cd00054">
    <property type="entry name" value="EGF_CA"/>
    <property type="match status" value="1"/>
</dbReference>
<dbReference type="PROSITE" id="PS01187">
    <property type="entry name" value="EGF_CA"/>
    <property type="match status" value="2"/>
</dbReference>
<dbReference type="GeneID" id="106944990"/>
<feature type="domain" description="EGF-like" evidence="16">
    <location>
        <begin position="397"/>
        <end position="432"/>
    </location>
</feature>
<keyword evidence="10 15" id="KW-0472">Membrane</keyword>
<comment type="subcellular location">
    <subcellularLocation>
        <location evidence="1">Membrane</location>
        <topology evidence="1">Single-pass type I membrane protein</topology>
    </subcellularLocation>
</comment>
<dbReference type="InterPro" id="IPR000742">
    <property type="entry name" value="EGF"/>
</dbReference>